<reference evidence="4 5" key="1">
    <citation type="submission" date="2016-11" db="EMBL/GenBank/DDBJ databases">
        <authorList>
            <person name="Jaros S."/>
            <person name="Januszkiewicz K."/>
            <person name="Wedrychowicz H."/>
        </authorList>
    </citation>
    <scope>NUCLEOTIDE SEQUENCE [LARGE SCALE GENOMIC DNA]</scope>
    <source>
        <strain evidence="4 5">DSM 3089</strain>
    </source>
</reference>
<evidence type="ECO:0000256" key="1">
    <source>
        <dbReference type="ARBA" id="ARBA00022741"/>
    </source>
</evidence>
<dbReference type="GO" id="GO:0005524">
    <property type="term" value="F:ATP binding"/>
    <property type="evidence" value="ECO:0007669"/>
    <property type="project" value="UniProtKB-KW"/>
</dbReference>
<dbReference type="EMBL" id="FQXP01000003">
    <property type="protein sequence ID" value="SHH45225.1"/>
    <property type="molecule type" value="Genomic_DNA"/>
</dbReference>
<dbReference type="PANTHER" id="PTHR20953:SF3">
    <property type="entry name" value="P-LOOP CONTAINING NUCLEOSIDE TRIPHOSPHATE HYDROLASES SUPERFAMILY PROTEIN"/>
    <property type="match status" value="1"/>
</dbReference>
<protein>
    <submittedName>
        <fullName evidence="4">Stage III sporulation protein AA</fullName>
    </submittedName>
</protein>
<accession>A0A1M5T3B7</accession>
<dbReference type="InterPro" id="IPR003593">
    <property type="entry name" value="AAA+_ATPase"/>
</dbReference>
<evidence type="ECO:0000313" key="4">
    <source>
        <dbReference type="EMBL" id="SHH45225.1"/>
    </source>
</evidence>
<keyword evidence="5" id="KW-1185">Reference proteome</keyword>
<dbReference type="NCBIfam" id="TIGR02858">
    <property type="entry name" value="spore_III_AA"/>
    <property type="match status" value="1"/>
</dbReference>
<keyword evidence="1" id="KW-0547">Nucleotide-binding</keyword>
<dbReference type="InterPro" id="IPR027417">
    <property type="entry name" value="P-loop_NTPase"/>
</dbReference>
<organism evidence="4 5">
    <name type="scientific">Clostridium collagenovorans DSM 3089</name>
    <dbReference type="NCBI Taxonomy" id="1121306"/>
    <lineage>
        <taxon>Bacteria</taxon>
        <taxon>Bacillati</taxon>
        <taxon>Bacillota</taxon>
        <taxon>Clostridia</taxon>
        <taxon>Eubacteriales</taxon>
        <taxon>Clostridiaceae</taxon>
        <taxon>Clostridium</taxon>
    </lineage>
</organism>
<evidence type="ECO:0000259" key="3">
    <source>
        <dbReference type="SMART" id="SM00382"/>
    </source>
</evidence>
<sequence>MINLNSVLDILPKSIRYEYEKLDSKDKLQEIRIRADKPLIFYLGSKEVLTNYRVKSEDLKSIMQRMSGYSIYAFEQEIRQGYITIEGGHRIGICGSCVTENNSIKTIKDIASINIRICREIIGCSNKVLKYICKDKEIQNTIIISPPKCGKTTILRDIVRNLSLGIRELNISGKKVSVIDERSEIAACYKGMPQLEVGLRTDIFDNCPKHLGIIMAIRSMAPEVIVADEIGTSEDIASIIMALNCGVKVITTIHGNSIEDFINRKVFNDAIENKVFKRAIVLSNKRGIGTIEYIYDFDLKRRLEVNI</sequence>
<gene>
    <name evidence="4" type="ORF">SAMN02745196_00419</name>
</gene>
<dbReference type="PANTHER" id="PTHR20953">
    <property type="entry name" value="KINASE-RELATED"/>
    <property type="match status" value="1"/>
</dbReference>
<proteinExistence type="predicted"/>
<keyword evidence="2" id="KW-0067">ATP-binding</keyword>
<dbReference type="SMART" id="SM00382">
    <property type="entry name" value="AAA"/>
    <property type="match status" value="1"/>
</dbReference>
<dbReference type="InterPro" id="IPR045735">
    <property type="entry name" value="Spore_III_AA_AAA+_ATPase"/>
</dbReference>
<dbReference type="Gene3D" id="3.40.50.300">
    <property type="entry name" value="P-loop containing nucleotide triphosphate hydrolases"/>
    <property type="match status" value="1"/>
</dbReference>
<evidence type="ECO:0000256" key="2">
    <source>
        <dbReference type="ARBA" id="ARBA00022840"/>
    </source>
</evidence>
<dbReference type="AlphaFoldDB" id="A0A1M5T3B7"/>
<dbReference type="InterPro" id="IPR014217">
    <property type="entry name" value="Spore_III_AA"/>
</dbReference>
<feature type="domain" description="AAA+ ATPase" evidence="3">
    <location>
        <begin position="137"/>
        <end position="277"/>
    </location>
</feature>
<evidence type="ECO:0000313" key="5">
    <source>
        <dbReference type="Proteomes" id="UP000184526"/>
    </source>
</evidence>
<dbReference type="STRING" id="1121306.SAMN02745196_00419"/>
<dbReference type="Pfam" id="PF19568">
    <property type="entry name" value="Spore_III_AA"/>
    <property type="match status" value="1"/>
</dbReference>
<dbReference type="Proteomes" id="UP000184526">
    <property type="component" value="Unassembled WGS sequence"/>
</dbReference>
<name>A0A1M5T3B7_9CLOT</name>
<dbReference type="SUPFAM" id="SSF52540">
    <property type="entry name" value="P-loop containing nucleoside triphosphate hydrolases"/>
    <property type="match status" value="1"/>
</dbReference>